<feature type="region of interest" description="Disordered" evidence="2">
    <location>
        <begin position="747"/>
        <end position="782"/>
    </location>
</feature>
<keyword evidence="1" id="KW-0677">Repeat</keyword>
<dbReference type="Proteomes" id="UP000003860">
    <property type="component" value="Unassembled WGS sequence"/>
</dbReference>
<dbReference type="OrthoDB" id="1938099at2"/>
<dbReference type="SUPFAM" id="SSF48239">
    <property type="entry name" value="Terpenoid cyclases/Protein prenyltransferases"/>
    <property type="match status" value="2"/>
</dbReference>
<feature type="chain" id="PRO_5003271170" evidence="3">
    <location>
        <begin position="28"/>
        <end position="1273"/>
    </location>
</feature>
<evidence type="ECO:0000313" key="6">
    <source>
        <dbReference type="Proteomes" id="UP000003860"/>
    </source>
</evidence>
<dbReference type="AlphaFoldDB" id="F1T971"/>
<feature type="compositionally biased region" description="Basic and acidic residues" evidence="2">
    <location>
        <begin position="763"/>
        <end position="782"/>
    </location>
</feature>
<feature type="domain" description="SLH" evidence="4">
    <location>
        <begin position="790"/>
        <end position="849"/>
    </location>
</feature>
<evidence type="ECO:0000256" key="2">
    <source>
        <dbReference type="SAM" id="MobiDB-lite"/>
    </source>
</evidence>
<dbReference type="InterPro" id="IPR001119">
    <property type="entry name" value="SLH_dom"/>
</dbReference>
<dbReference type="STRING" id="588581.Cpap_3482"/>
<proteinExistence type="predicted"/>
<gene>
    <name evidence="5" type="ORF">Cpap_3482</name>
</gene>
<dbReference type="EMBL" id="ACXX02000002">
    <property type="protein sequence ID" value="EGD49053.1"/>
    <property type="molecule type" value="Genomic_DNA"/>
</dbReference>
<evidence type="ECO:0000313" key="5">
    <source>
        <dbReference type="EMBL" id="EGD49053.1"/>
    </source>
</evidence>
<dbReference type="eggNOG" id="COG5066">
    <property type="taxonomic scope" value="Bacteria"/>
</dbReference>
<keyword evidence="3" id="KW-0732">Signal</keyword>
<evidence type="ECO:0000256" key="3">
    <source>
        <dbReference type="SAM" id="SignalP"/>
    </source>
</evidence>
<dbReference type="RefSeq" id="WP_004617136.1">
    <property type="nucleotide sequence ID" value="NZ_ACXX02000002.1"/>
</dbReference>
<dbReference type="GO" id="GO:0003824">
    <property type="term" value="F:catalytic activity"/>
    <property type="evidence" value="ECO:0007669"/>
    <property type="project" value="InterPro"/>
</dbReference>
<dbReference type="InterPro" id="IPR001330">
    <property type="entry name" value="Prenyltrans"/>
</dbReference>
<evidence type="ECO:0000259" key="4">
    <source>
        <dbReference type="PROSITE" id="PS51272"/>
    </source>
</evidence>
<dbReference type="InterPro" id="IPR008930">
    <property type="entry name" value="Terpenoid_cyclase/PrenylTrfase"/>
</dbReference>
<dbReference type="InterPro" id="IPR027954">
    <property type="entry name" value="Transcobalamin-like_C"/>
</dbReference>
<protein>
    <submittedName>
        <fullName evidence="5">S-layer domain-containing protein</fullName>
    </submittedName>
</protein>
<dbReference type="CDD" id="cd00688">
    <property type="entry name" value="ISOPREN_C2_like"/>
    <property type="match status" value="1"/>
</dbReference>
<feature type="signal peptide" evidence="3">
    <location>
        <begin position="1"/>
        <end position="27"/>
    </location>
</feature>
<feature type="domain" description="SLH" evidence="4">
    <location>
        <begin position="850"/>
        <end position="912"/>
    </location>
</feature>
<dbReference type="PROSITE" id="PS51272">
    <property type="entry name" value="SLH"/>
    <property type="match status" value="2"/>
</dbReference>
<name>F1T971_9FIRM</name>
<comment type="caution">
    <text evidence="5">The sequence shown here is derived from an EMBL/GenBank/DDBJ whole genome shotgun (WGS) entry which is preliminary data.</text>
</comment>
<dbReference type="Pfam" id="PF00432">
    <property type="entry name" value="Prenyltrans"/>
    <property type="match status" value="2"/>
</dbReference>
<sequence>MFKKISSLVLLLCILMSSFTGINSVFAYDNPSDFKVNFTEINTNQKDTFPVTRQTIAEALDKATDKLIEKFDDSGFNYQKHWMAIAINGLGKKVPVSYLNDINGGDLPAANSGQYGKYILGILAAGGDPTNINGKNLLAELCNLRDMKNVNTEGGIYTTPFGLLALDAVNYEIPADAGFTRDDIINKLITLANPTGGEDGVGFVLTALGKYYNVNPEVKTAVDKVVTAWAERQGEDGGFGAGAWSAENNVNTAAQVLMGLCFNGKDPQSEQFTKAKGNLISFILSLQNEDGTFNWQKSNAGSLSMATEQATYALDEYLRQLNGEKSIYDFTEKVLEPIDITAPEISTDLSDKSVNASVLTFTAGASDTVDGPVVPVVKLGNNEVEGINGTYKVDLNEGLNTITVSASDSSENKSEKSFAIVYNPKTQEIPDGDKPKVEIPSDNDDYKVNITSEDGSREITVEIPDSKSSKVLADLPLNSSLPEIVAVKGNVTALFPKGIKVTSGNTSQIELITSKDTANNDIKNKVNDIIPSGKKLDSILQAFTMGDSAGIEFDGYVALTFKGMQGKEAAYIQSGKIHPIQKYESDSAGLAGDKSEYAYDSGSDLIVKTKHFTDYIAYSASAVKAPDNGETKKYITLSVDKLTINKGNVISPVQVELQSGDTAWTLLKRELDKRNISCKYRWTEAYGSVYIQSIDGDGEFDHGSGSGWMYNVNGWYPDYGATKYVLKAGDTLQWRYTTNLGADLGEDLGKWENPGGTTTSGEKTTDTSQKDKTQNKEAEEKTKTDNIDLNKIYKDADSVSSWAYKAVGFAAQKGFAGGNKGNFNPKANITRAEFTKIMVSVLGLDIKAKNVIKFNDVNEENWFYPYVNAAYKAGIVSGSGNKFNPNEKITREQMAAIIIKALGVKPIKPTTAIKDINEVTACFKEDVETVTALGLLVGDKGQFNPKGLATREMAAVVALKVYEYRNGEYSQKAEVKKYIEETGALMQKTVSNPAVGSIGGEWTVLSLARSGIKVPDSYYAKYYSNVEKKLKETSGKLHNTKYTEYDRVILALGSIGKDVTKVYGYDLTKPLADFNTLLKQGLNGPVWALIALDSKGYQIPVDKEVAVQTTREKLVEYILSKEIKGGGWSLTSEAPADTDITAMALQALSGYRDNEKVAAAVQRALSFLSAAQQKDGSYISTWSNEASSESLSQVIVALTSLNIDPKKDKRFIKNGNDTLTALLAFYAEGGGFKHTLKGELDPMATDQGMYALVAYERFSNGQKSLYDMVDVKK</sequence>
<evidence type="ECO:0000256" key="1">
    <source>
        <dbReference type="ARBA" id="ARBA00022737"/>
    </source>
</evidence>
<dbReference type="Pfam" id="PF00395">
    <property type="entry name" value="SLH"/>
    <property type="match status" value="3"/>
</dbReference>
<dbReference type="Pfam" id="PF14478">
    <property type="entry name" value="DUF4430"/>
    <property type="match status" value="1"/>
</dbReference>
<dbReference type="Gene3D" id="1.50.10.20">
    <property type="match status" value="2"/>
</dbReference>
<dbReference type="eggNOG" id="COG1657">
    <property type="taxonomic scope" value="Bacteria"/>
</dbReference>
<reference evidence="5" key="1">
    <citation type="submission" date="2009-07" db="EMBL/GenBank/DDBJ databases">
        <authorList>
            <consortium name="US DOE Joint Genome Institute (JGI-PGF)"/>
            <person name="Lucas S."/>
            <person name="Copeland A."/>
            <person name="Lapidus A."/>
            <person name="Glavina del Rio T."/>
            <person name="Tice H."/>
            <person name="Bruce D."/>
            <person name="Goodwin L."/>
            <person name="Pitluck S."/>
            <person name="Larimer F."/>
            <person name="Land M.L."/>
            <person name="Mouttaki H."/>
            <person name="He Z."/>
            <person name="Zhou J."/>
            <person name="Hemme C.L."/>
        </authorList>
    </citation>
    <scope>NUCLEOTIDE SEQUENCE</scope>
    <source>
        <strain evidence="5">DSM 2782</strain>
    </source>
</reference>
<reference evidence="5" key="2">
    <citation type="submission" date="2011-01" db="EMBL/GenBank/DDBJ databases">
        <title>The Non-contiguous Finished genome of Clostridium papyrosolvens.</title>
        <authorList>
            <person name="Lucas S."/>
            <person name="Copeland A."/>
            <person name="Lapidus A."/>
            <person name="Cheng J.-F."/>
            <person name="Goodwin L."/>
            <person name="Pitluck S."/>
            <person name="Misra M."/>
            <person name="Chertkov O."/>
            <person name="Detter J.C."/>
            <person name="Han C."/>
            <person name="Tapia R."/>
            <person name="Land M."/>
            <person name="Hauser L."/>
            <person name="Kyrpides N."/>
            <person name="Ivanova N."/>
            <person name="Pagani I."/>
            <person name="Mouttaki H."/>
            <person name="He Z."/>
            <person name="Zhou J."/>
            <person name="Hemme C.L."/>
            <person name="Woyke T."/>
        </authorList>
    </citation>
    <scope>NUCLEOTIDE SEQUENCE [LARGE SCALE GENOMIC DNA]</scope>
    <source>
        <strain evidence="5">DSM 2782</strain>
    </source>
</reference>
<accession>F1T971</accession>
<dbReference type="Gene3D" id="2.170.130.30">
    <property type="match status" value="1"/>
</dbReference>
<organism evidence="5 6">
    <name type="scientific">Ruminiclostridium papyrosolvens DSM 2782</name>
    <dbReference type="NCBI Taxonomy" id="588581"/>
    <lineage>
        <taxon>Bacteria</taxon>
        <taxon>Bacillati</taxon>
        <taxon>Bacillota</taxon>
        <taxon>Clostridia</taxon>
        <taxon>Eubacteriales</taxon>
        <taxon>Oscillospiraceae</taxon>
        <taxon>Ruminiclostridium</taxon>
    </lineage>
</organism>
<keyword evidence="6" id="KW-1185">Reference proteome</keyword>